<organism evidence="9 10">
    <name type="scientific">Glutamicibacter bergerei</name>
    <dbReference type="NCBI Taxonomy" id="256702"/>
    <lineage>
        <taxon>Bacteria</taxon>
        <taxon>Bacillati</taxon>
        <taxon>Actinomycetota</taxon>
        <taxon>Actinomycetes</taxon>
        <taxon>Micrococcales</taxon>
        <taxon>Micrococcaceae</taxon>
        <taxon>Glutamicibacter</taxon>
    </lineage>
</organism>
<dbReference type="Pfam" id="PF07690">
    <property type="entry name" value="MFS_1"/>
    <property type="match status" value="1"/>
</dbReference>
<feature type="transmembrane region" description="Helical" evidence="7">
    <location>
        <begin position="138"/>
        <end position="163"/>
    </location>
</feature>
<accession>A0ABV9MJY8</accession>
<dbReference type="InterPro" id="IPR011701">
    <property type="entry name" value="MFS"/>
</dbReference>
<dbReference type="SUPFAM" id="SSF103473">
    <property type="entry name" value="MFS general substrate transporter"/>
    <property type="match status" value="1"/>
</dbReference>
<dbReference type="Proteomes" id="UP001595884">
    <property type="component" value="Unassembled WGS sequence"/>
</dbReference>
<evidence type="ECO:0000256" key="3">
    <source>
        <dbReference type="ARBA" id="ARBA00022475"/>
    </source>
</evidence>
<sequence length="403" mass="41728">MAHANNFVTDKFGFTTALIGLCLIAAHSGTPSPLFPLYSEQWGLSPLEVSSVFAVYILGLLVTLLTCGALSDHIGRRPVAFCALLIAAASMLVMAFADSLNALLIARVLQGIASGLGFGTLGAALLDYSPASRHGTVAMLNGAVPPAAIGFGALLSGILVQFAPHPFQVPYLVVASLLILALIPACLLKERHPRRPGVLRSLVPSVLIPKEVRREFFVAVGALLASWALVGMNLGLGASISKTLLNIQSPTLGALAIMAVTGTSSILGVLTFRFNALKVMVLGCAALIVGSACLVLAVYTEGVAVYFIASIIGGIGLGGAFQGGLRTIVERVPALQRGGTLSSVYLVSYLAFGLPTLIAGLLIPSFGLKNVTYGYAGFVMLLSLIALALIAGTSRQNRRTSKG</sequence>
<keyword evidence="4 7" id="KW-0812">Transmembrane</keyword>
<feature type="transmembrane region" description="Helical" evidence="7">
    <location>
        <begin position="78"/>
        <end position="97"/>
    </location>
</feature>
<keyword evidence="5 7" id="KW-1133">Transmembrane helix</keyword>
<feature type="domain" description="Major facilitator superfamily (MFS) profile" evidence="8">
    <location>
        <begin position="13"/>
        <end position="395"/>
    </location>
</feature>
<feature type="transmembrane region" description="Helical" evidence="7">
    <location>
        <begin position="103"/>
        <end position="126"/>
    </location>
</feature>
<evidence type="ECO:0000313" key="9">
    <source>
        <dbReference type="EMBL" id="MFC4715470.1"/>
    </source>
</evidence>
<feature type="transmembrane region" description="Helical" evidence="7">
    <location>
        <begin position="373"/>
        <end position="392"/>
    </location>
</feature>
<dbReference type="PROSITE" id="PS50850">
    <property type="entry name" value="MFS"/>
    <property type="match status" value="1"/>
</dbReference>
<dbReference type="PANTHER" id="PTHR23517">
    <property type="entry name" value="RESISTANCE PROTEIN MDTM, PUTATIVE-RELATED-RELATED"/>
    <property type="match status" value="1"/>
</dbReference>
<feature type="transmembrane region" description="Helical" evidence="7">
    <location>
        <begin position="279"/>
        <end position="299"/>
    </location>
</feature>
<comment type="caution">
    <text evidence="9">The sequence shown here is derived from an EMBL/GenBank/DDBJ whole genome shotgun (WGS) entry which is preliminary data.</text>
</comment>
<dbReference type="EMBL" id="JBHSHE010000017">
    <property type="protein sequence ID" value="MFC4715470.1"/>
    <property type="molecule type" value="Genomic_DNA"/>
</dbReference>
<gene>
    <name evidence="9" type="ORF">ACFO7V_04870</name>
</gene>
<feature type="transmembrane region" description="Helical" evidence="7">
    <location>
        <begin position="305"/>
        <end position="325"/>
    </location>
</feature>
<keyword evidence="6 7" id="KW-0472">Membrane</keyword>
<dbReference type="InterPro" id="IPR050171">
    <property type="entry name" value="MFS_Transporters"/>
</dbReference>
<feature type="transmembrane region" description="Helical" evidence="7">
    <location>
        <begin position="49"/>
        <end position="71"/>
    </location>
</feature>
<evidence type="ECO:0000256" key="2">
    <source>
        <dbReference type="ARBA" id="ARBA00022448"/>
    </source>
</evidence>
<evidence type="ECO:0000256" key="1">
    <source>
        <dbReference type="ARBA" id="ARBA00004651"/>
    </source>
</evidence>
<keyword evidence="3" id="KW-1003">Cell membrane</keyword>
<comment type="subcellular location">
    <subcellularLocation>
        <location evidence="1">Cell membrane</location>
        <topology evidence="1">Multi-pass membrane protein</topology>
    </subcellularLocation>
</comment>
<feature type="transmembrane region" description="Helical" evidence="7">
    <location>
        <begin position="169"/>
        <end position="188"/>
    </location>
</feature>
<reference evidence="10" key="1">
    <citation type="journal article" date="2019" name="Int. J. Syst. Evol. Microbiol.">
        <title>The Global Catalogue of Microorganisms (GCM) 10K type strain sequencing project: providing services to taxonomists for standard genome sequencing and annotation.</title>
        <authorList>
            <consortium name="The Broad Institute Genomics Platform"/>
            <consortium name="The Broad Institute Genome Sequencing Center for Infectious Disease"/>
            <person name="Wu L."/>
            <person name="Ma J."/>
        </authorList>
    </citation>
    <scope>NUCLEOTIDE SEQUENCE [LARGE SCALE GENOMIC DNA]</scope>
    <source>
        <strain evidence="10">CGMCC 1.12849</strain>
    </source>
</reference>
<feature type="transmembrane region" description="Helical" evidence="7">
    <location>
        <begin position="216"/>
        <end position="240"/>
    </location>
</feature>
<dbReference type="Gene3D" id="1.20.1250.20">
    <property type="entry name" value="MFS general substrate transporter like domains"/>
    <property type="match status" value="1"/>
</dbReference>
<feature type="transmembrane region" description="Helical" evidence="7">
    <location>
        <begin position="346"/>
        <end position="367"/>
    </location>
</feature>
<name>A0ABV9MJY8_9MICC</name>
<dbReference type="PANTHER" id="PTHR23517:SF13">
    <property type="entry name" value="MAJOR FACILITATOR SUPERFAMILY MFS_1"/>
    <property type="match status" value="1"/>
</dbReference>
<evidence type="ECO:0000313" key="10">
    <source>
        <dbReference type="Proteomes" id="UP001595884"/>
    </source>
</evidence>
<dbReference type="RefSeq" id="WP_346060193.1">
    <property type="nucleotide sequence ID" value="NZ_BAAAVQ010000075.1"/>
</dbReference>
<proteinExistence type="predicted"/>
<dbReference type="InterPro" id="IPR020846">
    <property type="entry name" value="MFS_dom"/>
</dbReference>
<evidence type="ECO:0000256" key="5">
    <source>
        <dbReference type="ARBA" id="ARBA00022989"/>
    </source>
</evidence>
<evidence type="ECO:0000256" key="6">
    <source>
        <dbReference type="ARBA" id="ARBA00023136"/>
    </source>
</evidence>
<feature type="transmembrane region" description="Helical" evidence="7">
    <location>
        <begin position="12"/>
        <end position="29"/>
    </location>
</feature>
<keyword evidence="2" id="KW-0813">Transport</keyword>
<evidence type="ECO:0000256" key="7">
    <source>
        <dbReference type="SAM" id="Phobius"/>
    </source>
</evidence>
<feature type="transmembrane region" description="Helical" evidence="7">
    <location>
        <begin position="252"/>
        <end position="272"/>
    </location>
</feature>
<keyword evidence="10" id="KW-1185">Reference proteome</keyword>
<protein>
    <submittedName>
        <fullName evidence="9">MFS transporter</fullName>
    </submittedName>
</protein>
<dbReference type="InterPro" id="IPR036259">
    <property type="entry name" value="MFS_trans_sf"/>
</dbReference>
<evidence type="ECO:0000256" key="4">
    <source>
        <dbReference type="ARBA" id="ARBA00022692"/>
    </source>
</evidence>
<evidence type="ECO:0000259" key="8">
    <source>
        <dbReference type="PROSITE" id="PS50850"/>
    </source>
</evidence>